<proteinExistence type="predicted"/>
<name>A0ABP9DGN2_9BACT</name>
<reference evidence="2" key="1">
    <citation type="journal article" date="2019" name="Int. J. Syst. Evol. Microbiol.">
        <title>The Global Catalogue of Microorganisms (GCM) 10K type strain sequencing project: providing services to taxonomists for standard genome sequencing and annotation.</title>
        <authorList>
            <consortium name="The Broad Institute Genomics Platform"/>
            <consortium name="The Broad Institute Genome Sequencing Center for Infectious Disease"/>
            <person name="Wu L."/>
            <person name="Ma J."/>
        </authorList>
    </citation>
    <scope>NUCLEOTIDE SEQUENCE [LARGE SCALE GENOMIC DNA]</scope>
    <source>
        <strain evidence="2">JCM 18326</strain>
    </source>
</reference>
<protein>
    <submittedName>
        <fullName evidence="1">Uncharacterized protein</fullName>
    </submittedName>
</protein>
<evidence type="ECO:0000313" key="1">
    <source>
        <dbReference type="EMBL" id="GAA4843380.1"/>
    </source>
</evidence>
<dbReference type="EMBL" id="BAABJX010000047">
    <property type="protein sequence ID" value="GAA4843380.1"/>
    <property type="molecule type" value="Genomic_DNA"/>
</dbReference>
<comment type="caution">
    <text evidence="1">The sequence shown here is derived from an EMBL/GenBank/DDBJ whole genome shotgun (WGS) entry which is preliminary data.</text>
</comment>
<evidence type="ECO:0000313" key="2">
    <source>
        <dbReference type="Proteomes" id="UP001500298"/>
    </source>
</evidence>
<gene>
    <name evidence="1" type="ORF">GCM10023331_30450</name>
</gene>
<sequence>MTGLDYILYRDYSIDRQKVLEKFHKKLKSIWPSALKEEWEDPTSSKDKVELFFSKDKDMYERHDEFGFYPDENGESCFLIVAVKKNNIDEKVISTYEDGSLSGEIDIKLSKLQEWTIVLPERLTENNFSSKIYHLLLESIDDQISNRLAKPVQYYINKGIKDRE</sequence>
<dbReference type="Proteomes" id="UP001500298">
    <property type="component" value="Unassembled WGS sequence"/>
</dbReference>
<organism evidence="1 2">
    <name type="scientific">Algivirga pacifica</name>
    <dbReference type="NCBI Taxonomy" id="1162670"/>
    <lineage>
        <taxon>Bacteria</taxon>
        <taxon>Pseudomonadati</taxon>
        <taxon>Bacteroidota</taxon>
        <taxon>Cytophagia</taxon>
        <taxon>Cytophagales</taxon>
        <taxon>Flammeovirgaceae</taxon>
        <taxon>Algivirga</taxon>
    </lineage>
</organism>
<accession>A0ABP9DGN2</accession>
<keyword evidence="2" id="KW-1185">Reference proteome</keyword>
<dbReference type="RefSeq" id="WP_345373305.1">
    <property type="nucleotide sequence ID" value="NZ_BAABJX010000047.1"/>
</dbReference>